<comment type="caution">
    <text evidence="1">The sequence shown here is derived from an EMBL/GenBank/DDBJ whole genome shotgun (WGS) entry which is preliminary data.</text>
</comment>
<name>A0A2U1JMT8_9FLAO</name>
<protein>
    <submittedName>
        <fullName evidence="1">Uncharacterized protein</fullName>
    </submittedName>
</protein>
<accession>A0A2U1JMT8</accession>
<dbReference type="RefSeq" id="WP_116723925.1">
    <property type="nucleotide sequence ID" value="NZ_QCZI01000003.1"/>
</dbReference>
<keyword evidence="2" id="KW-1185">Reference proteome</keyword>
<dbReference type="OrthoDB" id="1371248at2"/>
<proteinExistence type="predicted"/>
<dbReference type="EMBL" id="QCZI01000003">
    <property type="protein sequence ID" value="PWA06452.1"/>
    <property type="molecule type" value="Genomic_DNA"/>
</dbReference>
<evidence type="ECO:0000313" key="1">
    <source>
        <dbReference type="EMBL" id="PWA06452.1"/>
    </source>
</evidence>
<dbReference type="AlphaFoldDB" id="A0A2U1JMT8"/>
<organism evidence="1 2">
    <name type="scientific">Flavobacterium psychrotolerans</name>
    <dbReference type="NCBI Taxonomy" id="2169410"/>
    <lineage>
        <taxon>Bacteria</taxon>
        <taxon>Pseudomonadati</taxon>
        <taxon>Bacteroidota</taxon>
        <taxon>Flavobacteriia</taxon>
        <taxon>Flavobacteriales</taxon>
        <taxon>Flavobacteriaceae</taxon>
        <taxon>Flavobacterium</taxon>
    </lineage>
</organism>
<sequence length="69" mass="8123">MKILKYISKIIQFLKSLNRRTNGNVPNQDNYEITHTRFGINLHQPSVPNPASNSLLFHMYSEENEFLFI</sequence>
<reference evidence="1 2" key="1">
    <citation type="submission" date="2018-04" db="EMBL/GenBank/DDBJ databases">
        <title>Flavobacterium sp. nov., isolated from glacier ice.</title>
        <authorList>
            <person name="Liu Q."/>
            <person name="Xin Y.-H."/>
        </authorList>
    </citation>
    <scope>NUCLEOTIDE SEQUENCE [LARGE SCALE GENOMIC DNA]</scope>
    <source>
        <strain evidence="1 2">RB1R5</strain>
    </source>
</reference>
<evidence type="ECO:0000313" key="2">
    <source>
        <dbReference type="Proteomes" id="UP000245449"/>
    </source>
</evidence>
<gene>
    <name evidence="1" type="ORF">DB895_03250</name>
</gene>
<dbReference type="Proteomes" id="UP000245449">
    <property type="component" value="Unassembled WGS sequence"/>
</dbReference>